<feature type="region of interest" description="Disordered" evidence="1">
    <location>
        <begin position="73"/>
        <end position="161"/>
    </location>
</feature>
<dbReference type="Proteomes" id="UP000829196">
    <property type="component" value="Unassembled WGS sequence"/>
</dbReference>
<organism evidence="3 4">
    <name type="scientific">Dendrobium nobile</name>
    <name type="common">Orchid</name>
    <dbReference type="NCBI Taxonomy" id="94219"/>
    <lineage>
        <taxon>Eukaryota</taxon>
        <taxon>Viridiplantae</taxon>
        <taxon>Streptophyta</taxon>
        <taxon>Embryophyta</taxon>
        <taxon>Tracheophyta</taxon>
        <taxon>Spermatophyta</taxon>
        <taxon>Magnoliopsida</taxon>
        <taxon>Liliopsida</taxon>
        <taxon>Asparagales</taxon>
        <taxon>Orchidaceae</taxon>
        <taxon>Epidendroideae</taxon>
        <taxon>Malaxideae</taxon>
        <taxon>Dendrobiinae</taxon>
        <taxon>Dendrobium</taxon>
    </lineage>
</organism>
<evidence type="ECO:0000256" key="2">
    <source>
        <dbReference type="SAM" id="Phobius"/>
    </source>
</evidence>
<gene>
    <name evidence="3" type="ORF">KFK09_026301</name>
</gene>
<keyword evidence="4" id="KW-1185">Reference proteome</keyword>
<feature type="compositionally biased region" description="Polar residues" evidence="1">
    <location>
        <begin position="109"/>
        <end position="131"/>
    </location>
</feature>
<keyword evidence="2" id="KW-0812">Transmembrane</keyword>
<proteinExistence type="predicted"/>
<name>A0A8T3A670_DENNO</name>
<evidence type="ECO:0000256" key="1">
    <source>
        <dbReference type="SAM" id="MobiDB-lite"/>
    </source>
</evidence>
<accession>A0A8T3A670</accession>
<protein>
    <submittedName>
        <fullName evidence="3">Uncharacterized protein</fullName>
    </submittedName>
</protein>
<keyword evidence="2" id="KW-1133">Transmembrane helix</keyword>
<reference evidence="3" key="1">
    <citation type="journal article" date="2022" name="Front. Genet.">
        <title>Chromosome-Scale Assembly of the Dendrobium nobile Genome Provides Insights Into the Molecular Mechanism of the Biosynthesis of the Medicinal Active Ingredient of Dendrobium.</title>
        <authorList>
            <person name="Xu Q."/>
            <person name="Niu S.-C."/>
            <person name="Li K.-L."/>
            <person name="Zheng P.-J."/>
            <person name="Zhang X.-J."/>
            <person name="Jia Y."/>
            <person name="Liu Y."/>
            <person name="Niu Y.-X."/>
            <person name="Yu L.-H."/>
            <person name="Chen D.-F."/>
            <person name="Zhang G.-Q."/>
        </authorList>
    </citation>
    <scope>NUCLEOTIDE SEQUENCE</scope>
    <source>
        <tissue evidence="3">Leaf</tissue>
    </source>
</reference>
<comment type="caution">
    <text evidence="3">The sequence shown here is derived from an EMBL/GenBank/DDBJ whole genome shotgun (WGS) entry which is preliminary data.</text>
</comment>
<evidence type="ECO:0000313" key="3">
    <source>
        <dbReference type="EMBL" id="KAI0492036.1"/>
    </source>
</evidence>
<feature type="transmembrane region" description="Helical" evidence="2">
    <location>
        <begin position="20"/>
        <end position="42"/>
    </location>
</feature>
<dbReference type="AlphaFoldDB" id="A0A8T3A670"/>
<keyword evidence="2" id="KW-0472">Membrane</keyword>
<evidence type="ECO:0000313" key="4">
    <source>
        <dbReference type="Proteomes" id="UP000829196"/>
    </source>
</evidence>
<sequence>MRASLIYVSIVDLLAIKWSLALTKLSCSLIAILIVLFLQLLWKCKIMPFLGILGSHLPMWINWELETLSIEGKKPKKKAQLPTSPSTGHDNERRCPIPTSCITKPIVSIAQNPQQRDNSKKSLNLSKQRASVSFDPVHEERQQVEPFSSAPRMGKKQLRRP</sequence>
<dbReference type="EMBL" id="JAGYWB010000018">
    <property type="protein sequence ID" value="KAI0492036.1"/>
    <property type="molecule type" value="Genomic_DNA"/>
</dbReference>